<sequence>YAQCPQCNEGSDEGGLLSNPPGGWRVLASSGHCALVHYNRPEIRPRDLDETTLFRRPRVLKRHFCEACLSGNAATLNRNEPRRIKFAMWSDNS</sequence>
<reference evidence="2 3" key="1">
    <citation type="journal article" date="2019" name="Sci. Rep.">
        <title>Orb-weaving spider Araneus ventricosus genome elucidates the spidroin gene catalogue.</title>
        <authorList>
            <person name="Kono N."/>
            <person name="Nakamura H."/>
            <person name="Ohtoshi R."/>
            <person name="Moran D.A.P."/>
            <person name="Shinohara A."/>
            <person name="Yoshida Y."/>
            <person name="Fujiwara M."/>
            <person name="Mori M."/>
            <person name="Tomita M."/>
            <person name="Arakawa K."/>
        </authorList>
    </citation>
    <scope>NUCLEOTIDE SEQUENCE [LARGE SCALE GENOMIC DNA]</scope>
</reference>
<protein>
    <submittedName>
        <fullName evidence="2">Uncharacterized protein</fullName>
    </submittedName>
</protein>
<evidence type="ECO:0000313" key="1">
    <source>
        <dbReference type="EMBL" id="GBO09492.1"/>
    </source>
</evidence>
<proteinExistence type="predicted"/>
<dbReference type="AlphaFoldDB" id="A0A4Y2U9K5"/>
<accession>A0A4Y2U9K5</accession>
<gene>
    <name evidence="1" type="ORF">AVEN_18554_1</name>
    <name evidence="2" type="ORF">AVEN_51908_1</name>
</gene>
<dbReference type="Proteomes" id="UP000499080">
    <property type="component" value="Unassembled WGS sequence"/>
</dbReference>
<evidence type="ECO:0000313" key="2">
    <source>
        <dbReference type="EMBL" id="GBO09498.1"/>
    </source>
</evidence>
<feature type="non-terminal residue" evidence="2">
    <location>
        <position position="1"/>
    </location>
</feature>
<comment type="caution">
    <text evidence="2">The sequence shown here is derived from an EMBL/GenBank/DDBJ whole genome shotgun (WGS) entry which is preliminary data.</text>
</comment>
<evidence type="ECO:0000313" key="3">
    <source>
        <dbReference type="Proteomes" id="UP000499080"/>
    </source>
</evidence>
<dbReference type="EMBL" id="BGPR01034913">
    <property type="protein sequence ID" value="GBO09498.1"/>
    <property type="molecule type" value="Genomic_DNA"/>
</dbReference>
<name>A0A4Y2U9K5_ARAVE</name>
<organism evidence="2 3">
    <name type="scientific">Araneus ventricosus</name>
    <name type="common">Orbweaver spider</name>
    <name type="synonym">Epeira ventricosa</name>
    <dbReference type="NCBI Taxonomy" id="182803"/>
    <lineage>
        <taxon>Eukaryota</taxon>
        <taxon>Metazoa</taxon>
        <taxon>Ecdysozoa</taxon>
        <taxon>Arthropoda</taxon>
        <taxon>Chelicerata</taxon>
        <taxon>Arachnida</taxon>
        <taxon>Araneae</taxon>
        <taxon>Araneomorphae</taxon>
        <taxon>Entelegynae</taxon>
        <taxon>Araneoidea</taxon>
        <taxon>Araneidae</taxon>
        <taxon>Araneus</taxon>
    </lineage>
</organism>
<keyword evidence="3" id="KW-1185">Reference proteome</keyword>
<dbReference type="EMBL" id="BGPR01034910">
    <property type="protein sequence ID" value="GBO09492.1"/>
    <property type="molecule type" value="Genomic_DNA"/>
</dbReference>